<reference evidence="3" key="1">
    <citation type="submission" date="2022-11" db="UniProtKB">
        <authorList>
            <consortium name="WormBaseParasite"/>
        </authorList>
    </citation>
    <scope>IDENTIFICATION</scope>
</reference>
<proteinExistence type="predicted"/>
<protein>
    <submittedName>
        <fullName evidence="3">Uncharacterized protein</fullName>
    </submittedName>
</protein>
<feature type="region of interest" description="Disordered" evidence="1">
    <location>
        <begin position="113"/>
        <end position="132"/>
    </location>
</feature>
<accession>A0A914H5C4</accession>
<organism evidence="2 3">
    <name type="scientific">Globodera rostochiensis</name>
    <name type="common">Golden nematode worm</name>
    <name type="synonym">Heterodera rostochiensis</name>
    <dbReference type="NCBI Taxonomy" id="31243"/>
    <lineage>
        <taxon>Eukaryota</taxon>
        <taxon>Metazoa</taxon>
        <taxon>Ecdysozoa</taxon>
        <taxon>Nematoda</taxon>
        <taxon>Chromadorea</taxon>
        <taxon>Rhabditida</taxon>
        <taxon>Tylenchina</taxon>
        <taxon>Tylenchomorpha</taxon>
        <taxon>Tylenchoidea</taxon>
        <taxon>Heteroderidae</taxon>
        <taxon>Heteroderinae</taxon>
        <taxon>Globodera</taxon>
    </lineage>
</organism>
<dbReference type="AlphaFoldDB" id="A0A914H5C4"/>
<name>A0A914H5C4_GLORO</name>
<evidence type="ECO:0000313" key="2">
    <source>
        <dbReference type="Proteomes" id="UP000887572"/>
    </source>
</evidence>
<sequence>MITTSPNTKKFLAVLQVERKDKATVRLKFAPGDEHGKPTVGHMMQTLLPKHLAMSMEQLTQKFDLQLQLLDIEFEPAEFIDIDSREWCAERVKDCGTYKVLLHPKLDNRRRLDDEDVPMSEQQRNSDNDWEPIDRFHMSGKAHLGNLYNVLSDNFVTSNDLGFMRKKFNMRSPTEQSLPTQGNEIIKIDHFDSLEECTKMLGTEQKLSVISRLAHLDDVCPLGQFLLAASQKGGQSNSFGIIQISPKMTISLKLDEPKVRNSVLQQNLPNDATHFVGSTCFGSIVAAIATFDQQTFGMEMFVEMAKKLAEKHIRGYRMTSSDTDDLNSLNSSVRISVFVEPSIGPGETDLEFLHGLDVFVESTKKPGFSQRFGHPISFSLVPLSAVVDDKALFLPASIIAIEDYGLVERIQSCAQSLEQFDFHQSDEIRQTFQQYEEDKAVIDDVLQNCVINLRMGQDAEEAERSTEALELKVKQFVSDGRDLLEQCVQYIGRGNRWLADVLLGNGGSSTNASLTLHFVLLYSESRTFQSVAVGVLSSQHDGERFYRQCLGQLYQMAGRGKSCIFVDLDALLSDDAATAYEELPKGILALDGFPNIGSRLIKMRGHKLLSADCVTEEAQKLQICIARIENSHRTEVGAVPQKKTEPCRLPCPLCEGYGGKCQNNDSLWVCDDCGQTLTFIKVENVPMTHFYCGCGATPVEEFSFRCNDVDAHGNEFKHFASKIALNNALKKLFETKTRSTIQQRFAEQLNALTGHNNNNNNVGGDLSLSDPTQQDLYANQNYSHATQNVFSSLTSQQEKVRLVAKFGKIPNLMKTMCVPVGSITADNTQPSTSSSRTLATTTVVGTNNTSVVVPSTSMQTAAVSDIPPAQISADHPAVTRVPKIEPETLEEIKPEPKKWRTLSKVQCAECDAFLPNTDASRLNHANVKHLKLCLYMCPVCDKEFMSTFNGGAGFCLQHIKRQHSRVLLPSKAKVSLPDLREKMSTIQSRADKLFPMDKP</sequence>
<evidence type="ECO:0000256" key="1">
    <source>
        <dbReference type="SAM" id="MobiDB-lite"/>
    </source>
</evidence>
<dbReference type="Proteomes" id="UP000887572">
    <property type="component" value="Unplaced"/>
</dbReference>
<dbReference type="WBParaSite" id="Gr19_v10_g14308.t1">
    <property type="protein sequence ID" value="Gr19_v10_g14308.t1"/>
    <property type="gene ID" value="Gr19_v10_g14308"/>
</dbReference>
<keyword evidence="2" id="KW-1185">Reference proteome</keyword>
<evidence type="ECO:0000313" key="3">
    <source>
        <dbReference type="WBParaSite" id="Gr19_v10_g14308.t1"/>
    </source>
</evidence>